<evidence type="ECO:0000256" key="1">
    <source>
        <dbReference type="SAM" id="MobiDB-lite"/>
    </source>
</evidence>
<dbReference type="EMBL" id="MU155750">
    <property type="protein sequence ID" value="KAF9471142.1"/>
    <property type="molecule type" value="Genomic_DNA"/>
</dbReference>
<name>A0A9P6CLY1_9AGAR</name>
<organism evidence="2 3">
    <name type="scientific">Pholiota conissans</name>
    <dbReference type="NCBI Taxonomy" id="109636"/>
    <lineage>
        <taxon>Eukaryota</taxon>
        <taxon>Fungi</taxon>
        <taxon>Dikarya</taxon>
        <taxon>Basidiomycota</taxon>
        <taxon>Agaricomycotina</taxon>
        <taxon>Agaricomycetes</taxon>
        <taxon>Agaricomycetidae</taxon>
        <taxon>Agaricales</taxon>
        <taxon>Agaricineae</taxon>
        <taxon>Strophariaceae</taxon>
        <taxon>Pholiota</taxon>
    </lineage>
</organism>
<reference evidence="2" key="1">
    <citation type="submission" date="2020-11" db="EMBL/GenBank/DDBJ databases">
        <authorList>
            <consortium name="DOE Joint Genome Institute"/>
            <person name="Ahrendt S."/>
            <person name="Riley R."/>
            <person name="Andreopoulos W."/>
            <person name="Labutti K."/>
            <person name="Pangilinan J."/>
            <person name="Ruiz-Duenas F.J."/>
            <person name="Barrasa J.M."/>
            <person name="Sanchez-Garcia M."/>
            <person name="Camarero S."/>
            <person name="Miyauchi S."/>
            <person name="Serrano A."/>
            <person name="Linde D."/>
            <person name="Babiker R."/>
            <person name="Drula E."/>
            <person name="Ayuso-Fernandez I."/>
            <person name="Pacheco R."/>
            <person name="Padilla G."/>
            <person name="Ferreira P."/>
            <person name="Barriuso J."/>
            <person name="Kellner H."/>
            <person name="Castanera R."/>
            <person name="Alfaro M."/>
            <person name="Ramirez L."/>
            <person name="Pisabarro A.G."/>
            <person name="Kuo A."/>
            <person name="Tritt A."/>
            <person name="Lipzen A."/>
            <person name="He G."/>
            <person name="Yan M."/>
            <person name="Ng V."/>
            <person name="Cullen D."/>
            <person name="Martin F."/>
            <person name="Rosso M.-N."/>
            <person name="Henrissat B."/>
            <person name="Hibbett D."/>
            <person name="Martinez A.T."/>
            <person name="Grigoriev I.V."/>
        </authorList>
    </citation>
    <scope>NUCLEOTIDE SEQUENCE</scope>
    <source>
        <strain evidence="2">CIRM-BRFM 674</strain>
    </source>
</reference>
<accession>A0A9P6CLY1</accession>
<feature type="region of interest" description="Disordered" evidence="1">
    <location>
        <begin position="105"/>
        <end position="177"/>
    </location>
</feature>
<dbReference type="Proteomes" id="UP000807469">
    <property type="component" value="Unassembled WGS sequence"/>
</dbReference>
<protein>
    <submittedName>
        <fullName evidence="2">Uncharacterized protein</fullName>
    </submittedName>
</protein>
<evidence type="ECO:0000313" key="3">
    <source>
        <dbReference type="Proteomes" id="UP000807469"/>
    </source>
</evidence>
<sequence length="221" mass="23783">MSTASSDDDRYDGAMASELYSNFYKYKKERVIRRIPAQNVRSGCSPFVFRTHDQITECWTDDTLSPPYVMVRKNRPFASAFKEPVDEMRPTFTAPPSTMTSASEAAVAPATGRNVTFDDNASAGRRSGTSNDPASLPLSAPATVNGGVASGSQTPTAPANAPVRGRASDAAVPGAKRRRIIANIVNEGEVDAPTDALEDVEFEDAVRSPYPMQINISSDEE</sequence>
<gene>
    <name evidence="2" type="ORF">BDN70DRAFT_901577</name>
</gene>
<evidence type="ECO:0000313" key="2">
    <source>
        <dbReference type="EMBL" id="KAF9471142.1"/>
    </source>
</evidence>
<dbReference type="OrthoDB" id="10602711at2759"/>
<proteinExistence type="predicted"/>
<comment type="caution">
    <text evidence="2">The sequence shown here is derived from an EMBL/GenBank/DDBJ whole genome shotgun (WGS) entry which is preliminary data.</text>
</comment>
<dbReference type="AlphaFoldDB" id="A0A9P6CLY1"/>
<keyword evidence="3" id="KW-1185">Reference proteome</keyword>